<dbReference type="EMBL" id="VORB01000003">
    <property type="protein sequence ID" value="TXC81688.1"/>
    <property type="molecule type" value="Genomic_DNA"/>
</dbReference>
<feature type="domain" description="PKD/Chitinase" evidence="3">
    <location>
        <begin position="2310"/>
        <end position="2391"/>
    </location>
</feature>
<feature type="signal peptide" evidence="2">
    <location>
        <begin position="1"/>
        <end position="23"/>
    </location>
</feature>
<sequence length="2486" mass="265787">MRMSPFLKILFLGLIFIPVAGYTQCTVNAGANYTDILCGEKVQLSAVGSGITAFHANFNCGQVECPEAPNYGQWAQTSSAQYNNPCNPQHPNGNPYLWFNQSSASPRILATGPLNLVNGGAITFDMRMADPDFNGNNSPCENPDSEDEGVFIQYSTDGTNWTTIIYYSPEGGNHPVRTAWTTYQANIPPATTATRVRIAQLNNTGSIGDFLDHWGVEDVTIVANPPNATYTWSHTGVPKSDGSTPEIQPTSTTTYTVTYNDGANTCTDNVTVNVSNINVSAAVDKTTVCPGDQVNLTADFGPREPAPTACAVDNNVGCRSTPSTVVMNTGGPVGYNNGNMNFLDGQASGRVQFLYTRNELLNMGLKPGKIVEVGFFGNIDLTFSDEVAYVRNFNIKLKCTNRANYDCCSNDQFEGGMNTVYSASRIDLKNGWNLFTLDKAYVWDGVSNLVVEYCHDNPNDVPTGFEIQTNDLGCCVDYVYRTTSPFSGNSNCTSSGDFGDYRRPVTHFGLCEPFIPEIDWEWGPATANFNPSNTTQNPSSNPNTTTTYEVKAKLKGAPDACYVSQTVTVNVVDVSNITPTSNSPICEGDDLQLSAGISGATYSWSGPGGFTSNQENPVITGATAANAGTYSVTVSSNGCSGSGSVEVTIVTPPNPGNPSTLSVCTNSGLVALQGLVNGEDAGGAWSDDDNSGGLNGSNFDPSAVNFSELPKTYKFTYTVSNPECGSRKSTVEVTVNKEPVAGSGSELTICSANGSVDLFDFLTGPYDNGGSWVDVDATGQVSGSSLNPSGLGGGTYNFDYTVTGVSPCTDAVARVEVTVVDPLNPGTPTDTVLCSNGDPLNLFTRIKNQDENGVWEDENGSGMLSGSVIDPTVLSNGQVPGTFYFTHKLTDLCGDQTTRVKIEVKKEAYAGTDNTLSVCAQANPVNLRPLLGTGFDTGGNWEDPDGSGQLSGSVFDPNGLGGNTYRIWYIVDGVGPCENDTAEIVVTVTQDPNTGTGSNTTLCKTSGDLDLFSLLSGNDPGGVWVDNSSSGALSGSTFKPNNLNNNLLPRDFSFIYKIDDGCTVVETEVVVRVERKPQPGSDVAKTLCAEGGAVNLNSFRPSNSDANGSWEDPGNSGALSGSTFDPTGRSGETHEIWYIVPGVAPCVPETAKYQISIIDQPDAGENAQVVKCLPADLNLITLLGGSPDNGGSWTQIQNFDTTFDVSNGFLNAPDNGSVPAGIYKFQYTISASAPCNTVSSELSIEFRDAPKITDVQTFCTPDLTGYTVTFKVAGGDENSYAVNYSGSFAADGVTYTTDPIPSNQSQTIVLSDSWGCATDQITVTKDCDCKTRAPQMDTQDTISLCGLIDVSGKEISPFNNDGDDVLAYYLHDSAGVKLGNVFAASNNNFFSFDPGTMKYGQVYYISSAAGDDDGTGFPNPLDPCYQFMPGTPVVWNKLPSISSTIDKTVICPGDEVNLTISIANPEEGPFEYAYSIGGNQIVDTSDVTSGVVVITRNPLDDTQITVDYIKSFAGCFYSPGDSYNVNVNISPRADIVTGVACSDNNPLQFDINVSGDGDSWEVVYTNDFDNTEQTLSNISAAGTSVPLTELNPNTAVTYTLVSVADNSGSICPGVTTGSFTVNPSPTAEIVNSDATYCQGAEITLNFLFTGIGPWSVDFSDNAGNSESFITDQRTYQYKFTPVLAAGSYQYNIDKIRDEITGCIGQVIGQGAQVDINPGPQAQLGFGISGNPDPNPLKQVDICVGSNQSVDFQYLSGAGQNFDVVYQFNGEPLQNLVLNSGSKSTVTIPSNLLTVGDHKLKLVSIQDQSPAACKTVDVDAVDIHVKPLPQLTISLDKNQICEGESVVFTYSVSAENLTNFEIHDANGLVATLDADPNLTDQTFTYTPASTGNYTFSIQNLKEKSVSPACSGSYQGTLNLEVVELPTAQLVGGPISICQGAVVEFDFTTTGRPDLEVDFELKDLVGGDLVETKTTPGGLAKYTFSGVAPGNYEISIVEVRDGSNAQCVNAGSGKIPVEVVANPGLITSYFETNPVCYGEGNKFNFEIQGNGPFQVDFTDGLGNNYSEQTDAQGNFSHDFIATAPTDFVITKIEDATSQTNGNSGGCVAQNMPATESLQVNPLPGLKFTGSDLVCSGENAVLQLNAFGSDGPFTVYFNDKLGGKNFTKAYVGYGDLAITTIDYNGFDSLELHPLRIVDNLTGCEGNIANGRVADYATVVVKPIPAASFSLSEFGGCAPLDIQAVFKPSDKYDDRVENWTWSLNQLANYQDEDTLDLRFTDQGSTHELTLNFKTIHGCQAIPETKKINVYVDPVAEFSYSPEKPTTLNYQVRFTEETLGAIDYEWAIEKDSILHRPTFFYDFPHDTEGYYEVCLNAVSAYGCMDTICKSIFVEGEIFAYFPTAFTPNNDGINDTWKPSLTQVIADDFRLEIFNRWGELIYASEDPEVEWDGVTKLGELAPDGVYVYRLFAKPAYKYSFDILEKGSITLLR</sequence>
<evidence type="ECO:0000313" key="4">
    <source>
        <dbReference type="EMBL" id="TXC81688.1"/>
    </source>
</evidence>
<evidence type="ECO:0000256" key="1">
    <source>
        <dbReference type="SAM" id="MobiDB-lite"/>
    </source>
</evidence>
<keyword evidence="5" id="KW-1185">Reference proteome</keyword>
<dbReference type="InterPro" id="IPR026341">
    <property type="entry name" value="T9SS_type_B"/>
</dbReference>
<accession>A0A5C6VET6</accession>
<feature type="region of interest" description="Disordered" evidence="1">
    <location>
        <begin position="1098"/>
        <end position="1127"/>
    </location>
</feature>
<dbReference type="GO" id="GO:0017056">
    <property type="term" value="F:structural constituent of nuclear pore"/>
    <property type="evidence" value="ECO:0007669"/>
    <property type="project" value="InterPro"/>
</dbReference>
<protein>
    <submittedName>
        <fullName evidence="4">T9SS type B sorting domain-containing protein</fullName>
    </submittedName>
</protein>
<dbReference type="InterPro" id="IPR022409">
    <property type="entry name" value="PKD/Chitinase_dom"/>
</dbReference>
<evidence type="ECO:0000259" key="3">
    <source>
        <dbReference type="SMART" id="SM00089"/>
    </source>
</evidence>
<comment type="caution">
    <text evidence="4">The sequence shown here is derived from an EMBL/GenBank/DDBJ whole genome shotgun (WGS) entry which is preliminary data.</text>
</comment>
<dbReference type="RefSeq" id="WP_147013640.1">
    <property type="nucleotide sequence ID" value="NZ_VORB01000003.1"/>
</dbReference>
<keyword evidence="2" id="KW-0732">Signal</keyword>
<dbReference type="SMART" id="SM00089">
    <property type="entry name" value="PKD"/>
    <property type="match status" value="2"/>
</dbReference>
<dbReference type="PANTHER" id="PTHR28206">
    <property type="entry name" value="NUCLEOPORIN POM152"/>
    <property type="match status" value="1"/>
</dbReference>
<evidence type="ECO:0000313" key="5">
    <source>
        <dbReference type="Proteomes" id="UP000321168"/>
    </source>
</evidence>
<reference evidence="4 5" key="1">
    <citation type="submission" date="2019-08" db="EMBL/GenBank/DDBJ databases">
        <title>Genome of Luteibaculum oceani JCM 18817.</title>
        <authorList>
            <person name="Bowman J.P."/>
        </authorList>
    </citation>
    <scope>NUCLEOTIDE SEQUENCE [LARGE SCALE GENOMIC DNA]</scope>
    <source>
        <strain evidence="4 5">JCM 18817</strain>
    </source>
</reference>
<dbReference type="Pfam" id="PF21471">
    <property type="entry name" value="Reelin_subrepeat-B"/>
    <property type="match status" value="1"/>
</dbReference>
<feature type="chain" id="PRO_5023079497" evidence="2">
    <location>
        <begin position="24"/>
        <end position="2486"/>
    </location>
</feature>
<dbReference type="Gene3D" id="2.60.40.10">
    <property type="entry name" value="Immunoglobulins"/>
    <property type="match status" value="1"/>
</dbReference>
<dbReference type="InterPro" id="IPR013783">
    <property type="entry name" value="Ig-like_fold"/>
</dbReference>
<dbReference type="InterPro" id="IPR049419">
    <property type="entry name" value="Reelin_subrepeat-B"/>
</dbReference>
<feature type="compositionally biased region" description="Polar residues" evidence="1">
    <location>
        <begin position="1098"/>
        <end position="1107"/>
    </location>
</feature>
<proteinExistence type="predicted"/>
<feature type="region of interest" description="Disordered" evidence="1">
    <location>
        <begin position="525"/>
        <end position="546"/>
    </location>
</feature>
<feature type="domain" description="PKD/Chitinase" evidence="3">
    <location>
        <begin position="574"/>
        <end position="652"/>
    </location>
</feature>
<dbReference type="GO" id="GO:0006606">
    <property type="term" value="P:protein import into nucleus"/>
    <property type="evidence" value="ECO:0007669"/>
    <property type="project" value="TreeGrafter"/>
</dbReference>
<dbReference type="PANTHER" id="PTHR28206:SF1">
    <property type="entry name" value="NUCLEOPORIN POM152"/>
    <property type="match status" value="1"/>
</dbReference>
<dbReference type="Proteomes" id="UP000321168">
    <property type="component" value="Unassembled WGS sequence"/>
</dbReference>
<dbReference type="Pfam" id="PF13585">
    <property type="entry name" value="CHU_C"/>
    <property type="match status" value="1"/>
</dbReference>
<evidence type="ECO:0000256" key="2">
    <source>
        <dbReference type="SAM" id="SignalP"/>
    </source>
</evidence>
<name>A0A5C6VET6_9FLAO</name>
<dbReference type="GO" id="GO:0006999">
    <property type="term" value="P:nuclear pore organization"/>
    <property type="evidence" value="ECO:0007669"/>
    <property type="project" value="TreeGrafter"/>
</dbReference>
<feature type="compositionally biased region" description="Low complexity" evidence="1">
    <location>
        <begin position="528"/>
        <end position="546"/>
    </location>
</feature>
<gene>
    <name evidence="4" type="ORF">FRX97_04000</name>
</gene>
<dbReference type="Gene3D" id="2.60.120.260">
    <property type="entry name" value="Galactose-binding domain-like"/>
    <property type="match status" value="1"/>
</dbReference>
<organism evidence="4 5">
    <name type="scientific">Luteibaculum oceani</name>
    <dbReference type="NCBI Taxonomy" id="1294296"/>
    <lineage>
        <taxon>Bacteria</taxon>
        <taxon>Pseudomonadati</taxon>
        <taxon>Bacteroidota</taxon>
        <taxon>Flavobacteriia</taxon>
        <taxon>Flavobacteriales</taxon>
        <taxon>Luteibaculaceae</taxon>
        <taxon>Luteibaculum</taxon>
    </lineage>
</organism>
<dbReference type="InterPro" id="IPR037701">
    <property type="entry name" value="Pom152"/>
</dbReference>
<dbReference type="OrthoDB" id="1236981at2"/>
<dbReference type="NCBIfam" id="TIGR04131">
    <property type="entry name" value="Bac_Flav_CTERM"/>
    <property type="match status" value="1"/>
</dbReference>